<comment type="subcellular location">
    <subcellularLocation>
        <location evidence="1">Secreted</location>
    </subcellularLocation>
</comment>
<keyword evidence="9" id="KW-1185">Reference proteome</keyword>
<organism evidence="8 9">
    <name type="scientific">Cynoglossus semilaevis</name>
    <name type="common">Tongue sole</name>
    <dbReference type="NCBI Taxonomy" id="244447"/>
    <lineage>
        <taxon>Eukaryota</taxon>
        <taxon>Metazoa</taxon>
        <taxon>Chordata</taxon>
        <taxon>Craniata</taxon>
        <taxon>Vertebrata</taxon>
        <taxon>Euteleostomi</taxon>
        <taxon>Actinopterygii</taxon>
        <taxon>Neopterygii</taxon>
        <taxon>Teleostei</taxon>
        <taxon>Neoteleostei</taxon>
        <taxon>Acanthomorphata</taxon>
        <taxon>Carangaria</taxon>
        <taxon>Pleuronectiformes</taxon>
        <taxon>Pleuronectoidei</taxon>
        <taxon>Cynoglossidae</taxon>
        <taxon>Cynoglossinae</taxon>
        <taxon>Cynoglossus</taxon>
    </lineage>
</organism>
<dbReference type="GO" id="GO:0005184">
    <property type="term" value="F:neuropeptide hormone activity"/>
    <property type="evidence" value="ECO:0007669"/>
    <property type="project" value="TreeGrafter"/>
</dbReference>
<dbReference type="GO" id="GO:0070996">
    <property type="term" value="F:type 1 melanocortin receptor binding"/>
    <property type="evidence" value="ECO:0007669"/>
    <property type="project" value="TreeGrafter"/>
</dbReference>
<dbReference type="GO" id="GO:0005615">
    <property type="term" value="C:extracellular space"/>
    <property type="evidence" value="ECO:0007669"/>
    <property type="project" value="TreeGrafter"/>
</dbReference>
<reference evidence="8 9" key="1">
    <citation type="journal article" date="2014" name="Nat. Genet.">
        <title>Whole-genome sequence of a flatfish provides insights into ZW sex chromosome evolution and adaptation to a benthic lifestyle.</title>
        <authorList>
            <person name="Chen S."/>
            <person name="Zhang G."/>
            <person name="Shao C."/>
            <person name="Huang Q."/>
            <person name="Liu G."/>
            <person name="Zhang P."/>
            <person name="Song W."/>
            <person name="An N."/>
            <person name="Chalopin D."/>
            <person name="Volff J.N."/>
            <person name="Hong Y."/>
            <person name="Li Q."/>
            <person name="Sha Z."/>
            <person name="Zhou H."/>
            <person name="Xie M."/>
            <person name="Yu Q."/>
            <person name="Liu Y."/>
            <person name="Xiang H."/>
            <person name="Wang N."/>
            <person name="Wu K."/>
            <person name="Yang C."/>
            <person name="Zhou Q."/>
            <person name="Liao X."/>
            <person name="Yang L."/>
            <person name="Hu Q."/>
            <person name="Zhang J."/>
            <person name="Meng L."/>
            <person name="Jin L."/>
            <person name="Tian Y."/>
            <person name="Lian J."/>
            <person name="Yang J."/>
            <person name="Miao G."/>
            <person name="Liu S."/>
            <person name="Liang Z."/>
            <person name="Yan F."/>
            <person name="Li Y."/>
            <person name="Sun B."/>
            <person name="Zhang H."/>
            <person name="Zhang J."/>
            <person name="Zhu Y."/>
            <person name="Du M."/>
            <person name="Zhao Y."/>
            <person name="Schartl M."/>
            <person name="Tang Q."/>
            <person name="Wang J."/>
        </authorList>
    </citation>
    <scope>NUCLEOTIDE SEQUENCE</scope>
</reference>
<reference evidence="8" key="2">
    <citation type="submission" date="2025-08" db="UniProtKB">
        <authorList>
            <consortium name="Ensembl"/>
        </authorList>
    </citation>
    <scope>IDENTIFICATION</scope>
</reference>
<dbReference type="GO" id="GO:0008343">
    <property type="term" value="P:adult feeding behavior"/>
    <property type="evidence" value="ECO:0007669"/>
    <property type="project" value="TreeGrafter"/>
</dbReference>
<keyword evidence="4" id="KW-0960">Knottin</keyword>
<dbReference type="GeneTree" id="ENSGT00520000062345"/>
<keyword evidence="5 6" id="KW-1015">Disulfide bond</keyword>
<dbReference type="PANTHER" id="PTHR16551">
    <property type="entry name" value="AGOUTI RELATED"/>
    <property type="match status" value="1"/>
</dbReference>
<dbReference type="GO" id="GO:0007218">
    <property type="term" value="P:neuropeptide signaling pathway"/>
    <property type="evidence" value="ECO:0007669"/>
    <property type="project" value="TreeGrafter"/>
</dbReference>
<dbReference type="GO" id="GO:2000253">
    <property type="term" value="P:positive regulation of feeding behavior"/>
    <property type="evidence" value="ECO:0007669"/>
    <property type="project" value="TreeGrafter"/>
</dbReference>
<dbReference type="Ensembl" id="ENSCSET00000020145.1">
    <property type="protein sequence ID" value="ENSCSEP00000019900.1"/>
    <property type="gene ID" value="ENSCSEG00000012703.1"/>
</dbReference>
<dbReference type="Proteomes" id="UP000265120">
    <property type="component" value="Chromosome 3"/>
</dbReference>
<dbReference type="PROSITE" id="PS51150">
    <property type="entry name" value="AGOUTI_2"/>
    <property type="match status" value="1"/>
</dbReference>
<dbReference type="Gene3D" id="4.10.760.10">
    <property type="entry name" value="Agouti domain"/>
    <property type="match status" value="1"/>
</dbReference>
<evidence type="ECO:0000259" key="7">
    <source>
        <dbReference type="PROSITE" id="PS51150"/>
    </source>
</evidence>
<proteinExistence type="predicted"/>
<keyword evidence="2" id="KW-0964">Secreted</keyword>
<evidence type="ECO:0000256" key="4">
    <source>
        <dbReference type="ARBA" id="ARBA00022854"/>
    </source>
</evidence>
<evidence type="ECO:0000256" key="5">
    <source>
        <dbReference type="ARBA" id="ARBA00023157"/>
    </source>
</evidence>
<name>A0A3P8W5S2_CYNSE</name>
<dbReference type="Pfam" id="PF05039">
    <property type="entry name" value="Agouti"/>
    <property type="match status" value="1"/>
</dbReference>
<keyword evidence="3" id="KW-0732">Signal</keyword>
<dbReference type="SUPFAM" id="SSF57055">
    <property type="entry name" value="Agouti-related protein"/>
    <property type="match status" value="1"/>
</dbReference>
<sequence>MRLKFIYCLSLPIPTPPPTCNKSRAVYASSRGLPAPPRIAPPPKAAPKPVKPTCSLLAQSCLPQSGCCEPHTTCHCRFFNAICFCRKTILQYEKKS</sequence>
<dbReference type="InterPro" id="IPR027300">
    <property type="entry name" value="Agouti_dom"/>
</dbReference>
<dbReference type="InterPro" id="IPR007733">
    <property type="entry name" value="Agouti"/>
</dbReference>
<evidence type="ECO:0000256" key="1">
    <source>
        <dbReference type="ARBA" id="ARBA00004613"/>
    </source>
</evidence>
<evidence type="ECO:0000313" key="9">
    <source>
        <dbReference type="Proteomes" id="UP000265120"/>
    </source>
</evidence>
<dbReference type="InterPro" id="IPR036836">
    <property type="entry name" value="Agouti_dom_sf"/>
</dbReference>
<evidence type="ECO:0000256" key="6">
    <source>
        <dbReference type="PROSITE-ProRule" id="PRU00494"/>
    </source>
</evidence>
<protein>
    <recommendedName>
        <fullName evidence="7">Agouti domain-containing protein</fullName>
    </recommendedName>
</protein>
<evidence type="ECO:0000313" key="8">
    <source>
        <dbReference type="Ensembl" id="ENSCSEP00000019900.1"/>
    </source>
</evidence>
<dbReference type="AlphaFoldDB" id="A0A3P8W5S2"/>
<reference evidence="8" key="3">
    <citation type="submission" date="2025-09" db="UniProtKB">
        <authorList>
            <consortium name="Ensembl"/>
        </authorList>
    </citation>
    <scope>IDENTIFICATION</scope>
</reference>
<comment type="caution">
    <text evidence="6">Lacks conserved residue(s) required for the propagation of feature annotation.</text>
</comment>
<feature type="disulfide bond" evidence="6">
    <location>
        <begin position="76"/>
        <end position="83"/>
    </location>
</feature>
<evidence type="ECO:0000256" key="2">
    <source>
        <dbReference type="ARBA" id="ARBA00022525"/>
    </source>
</evidence>
<feature type="domain" description="Agouti" evidence="7">
    <location>
        <begin position="54"/>
        <end position="92"/>
    </location>
</feature>
<dbReference type="PANTHER" id="PTHR16551:SF5">
    <property type="entry name" value="AGOUTI-RELATED PEPTIDE 2"/>
    <property type="match status" value="1"/>
</dbReference>
<feature type="disulfide bond" evidence="6">
    <location>
        <begin position="67"/>
        <end position="85"/>
    </location>
</feature>
<dbReference type="GO" id="GO:0009755">
    <property type="term" value="P:hormone-mediated signaling pathway"/>
    <property type="evidence" value="ECO:0007669"/>
    <property type="project" value="InterPro"/>
</dbReference>
<evidence type="ECO:0000256" key="3">
    <source>
        <dbReference type="ARBA" id="ARBA00022729"/>
    </source>
</evidence>
<accession>A0A3P8W5S2</accession>
<dbReference type="InParanoid" id="A0A3P8W5S2"/>